<dbReference type="EMBL" id="BAABME010038395">
    <property type="protein sequence ID" value="GAA0166393.1"/>
    <property type="molecule type" value="Genomic_DNA"/>
</dbReference>
<name>A0AAV3QTK5_LITER</name>
<reference evidence="1 2" key="1">
    <citation type="submission" date="2024-01" db="EMBL/GenBank/DDBJ databases">
        <title>The complete chloroplast genome sequence of Lithospermum erythrorhizon: insights into the phylogenetic relationship among Boraginaceae species and the maternal lineages of purple gromwells.</title>
        <authorList>
            <person name="Okada T."/>
            <person name="Watanabe K."/>
        </authorList>
    </citation>
    <scope>NUCLEOTIDE SEQUENCE [LARGE SCALE GENOMIC DNA]</scope>
</reference>
<comment type="caution">
    <text evidence="1">The sequence shown here is derived from an EMBL/GenBank/DDBJ whole genome shotgun (WGS) entry which is preliminary data.</text>
</comment>
<organism evidence="1 2">
    <name type="scientific">Lithospermum erythrorhizon</name>
    <name type="common">Purple gromwell</name>
    <name type="synonym">Lithospermum officinale var. erythrorhizon</name>
    <dbReference type="NCBI Taxonomy" id="34254"/>
    <lineage>
        <taxon>Eukaryota</taxon>
        <taxon>Viridiplantae</taxon>
        <taxon>Streptophyta</taxon>
        <taxon>Embryophyta</taxon>
        <taxon>Tracheophyta</taxon>
        <taxon>Spermatophyta</taxon>
        <taxon>Magnoliopsida</taxon>
        <taxon>eudicotyledons</taxon>
        <taxon>Gunneridae</taxon>
        <taxon>Pentapetalae</taxon>
        <taxon>asterids</taxon>
        <taxon>lamiids</taxon>
        <taxon>Boraginales</taxon>
        <taxon>Boraginaceae</taxon>
        <taxon>Boraginoideae</taxon>
        <taxon>Lithospermeae</taxon>
        <taxon>Lithospermum</taxon>
    </lineage>
</organism>
<dbReference type="Proteomes" id="UP001454036">
    <property type="component" value="Unassembled WGS sequence"/>
</dbReference>
<proteinExistence type="predicted"/>
<evidence type="ECO:0000313" key="2">
    <source>
        <dbReference type="Proteomes" id="UP001454036"/>
    </source>
</evidence>
<accession>A0AAV3QTK5</accession>
<protein>
    <submittedName>
        <fullName evidence="1">Uncharacterized protein</fullName>
    </submittedName>
</protein>
<sequence length="115" mass="13087">MTRSENRKSMLYGKKQGRKRLLKECLPKRNVNYLNKNTGGIELSPREPGEFGIESLKVLKADETLSNGPSPTATLVLFCCLKRGFFTCRRWARRDLHAIFGSSLFSFDMTLAHGF</sequence>
<evidence type="ECO:0000313" key="1">
    <source>
        <dbReference type="EMBL" id="GAA0166393.1"/>
    </source>
</evidence>
<gene>
    <name evidence="1" type="ORF">LIER_43755</name>
</gene>
<keyword evidence="2" id="KW-1185">Reference proteome</keyword>
<dbReference type="AlphaFoldDB" id="A0AAV3QTK5"/>